<dbReference type="Gene3D" id="1.10.20.10">
    <property type="entry name" value="Histone, subunit A"/>
    <property type="match status" value="1"/>
</dbReference>
<evidence type="ECO:0000259" key="1">
    <source>
        <dbReference type="Pfam" id="PF00808"/>
    </source>
</evidence>
<dbReference type="EMBL" id="BART01026152">
    <property type="protein sequence ID" value="GAG93435.1"/>
    <property type="molecule type" value="Genomic_DNA"/>
</dbReference>
<dbReference type="AlphaFoldDB" id="X1BEI8"/>
<accession>X1BEI8</accession>
<sequence length="61" mass="6953">MAEYISWSPIRRLMKHNGALIVARDAVDELVDWMSTSAVKITKSALTLTKHGKRKKITRND</sequence>
<feature type="domain" description="Transcription factor CBF/NF-Y/archaeal histone" evidence="1">
    <location>
        <begin position="8"/>
        <end position="61"/>
    </location>
</feature>
<gene>
    <name evidence="2" type="ORF">S01H4_46738</name>
</gene>
<feature type="non-terminal residue" evidence="2">
    <location>
        <position position="61"/>
    </location>
</feature>
<dbReference type="GO" id="GO:0046982">
    <property type="term" value="F:protein heterodimerization activity"/>
    <property type="evidence" value="ECO:0007669"/>
    <property type="project" value="InterPro"/>
</dbReference>
<dbReference type="CDD" id="cd22909">
    <property type="entry name" value="HFD_archaea_histone-like"/>
    <property type="match status" value="1"/>
</dbReference>
<protein>
    <recommendedName>
        <fullName evidence="1">Transcription factor CBF/NF-Y/archaeal histone domain-containing protein</fullName>
    </recommendedName>
</protein>
<dbReference type="SUPFAM" id="SSF47113">
    <property type="entry name" value="Histone-fold"/>
    <property type="match status" value="1"/>
</dbReference>
<proteinExistence type="predicted"/>
<reference evidence="2" key="1">
    <citation type="journal article" date="2014" name="Front. Microbiol.">
        <title>High frequency of phylogenetically diverse reductive dehalogenase-homologous genes in deep subseafloor sedimentary metagenomes.</title>
        <authorList>
            <person name="Kawai M."/>
            <person name="Futagami T."/>
            <person name="Toyoda A."/>
            <person name="Takaki Y."/>
            <person name="Nishi S."/>
            <person name="Hori S."/>
            <person name="Arai W."/>
            <person name="Tsubouchi T."/>
            <person name="Morono Y."/>
            <person name="Uchiyama I."/>
            <person name="Ito T."/>
            <person name="Fujiyama A."/>
            <person name="Inagaki F."/>
            <person name="Takami H."/>
        </authorList>
    </citation>
    <scope>NUCLEOTIDE SEQUENCE</scope>
    <source>
        <strain evidence="2">Expedition CK06-06</strain>
    </source>
</reference>
<comment type="caution">
    <text evidence="2">The sequence shown here is derived from an EMBL/GenBank/DDBJ whole genome shotgun (WGS) entry which is preliminary data.</text>
</comment>
<name>X1BEI8_9ZZZZ</name>
<evidence type="ECO:0000313" key="2">
    <source>
        <dbReference type="EMBL" id="GAG93435.1"/>
    </source>
</evidence>
<dbReference type="InterPro" id="IPR009072">
    <property type="entry name" value="Histone-fold"/>
</dbReference>
<organism evidence="2">
    <name type="scientific">marine sediment metagenome</name>
    <dbReference type="NCBI Taxonomy" id="412755"/>
    <lineage>
        <taxon>unclassified sequences</taxon>
        <taxon>metagenomes</taxon>
        <taxon>ecological metagenomes</taxon>
    </lineage>
</organism>
<dbReference type="Pfam" id="PF00808">
    <property type="entry name" value="CBFD_NFYB_HMF"/>
    <property type="match status" value="1"/>
</dbReference>
<dbReference type="InterPro" id="IPR003958">
    <property type="entry name" value="CBFA_NFYB_domain"/>
</dbReference>